<sequence length="521" mass="56499">MDKKKARQPKDKQILAWTNSTEKVRKDLCDPFRAVSPGGKPIVNPVVSRPSPSDLLPTKVPASIQSSVPPAKESARPSRAAVAQTAPRSTPALANQGLVLTADAVTIYSGQFQSITVVRHDGNSIKITGSPSHTTNPPESGRLRRNNSQGAPRAVASRKESQSVGTATARPTTPSPKSKAPLDAAHAGKPFAPDTDDGFSRTVPIKGSRRMRSPHPGEFPASAPTRHAKPLVLSALPARLRLPQIDTNKANTLATAGKNKLPAVADDSSSICSVNLPVPRRWPPPTETESIHPARRPIGGVFTHTPTELDFRDPPQNSAEVSSDSSRPVTVMDYTYPNPVRKPAPAPCRPVTRIDYTPSEPVRTPAPVSRRPVTRIDYTPLDPVRTTAPVSRRPVTRIDYTSSDPVSAPVSESPRPVTRIDYTSSDPVRTPVPVSRRPVTRMDYTNSDPVPPGSSISRAELKRLRELMPLPSTPTQNDQAQPTQPLLNSRFSEWADESDEVVVERGIVNRLQSLARKLEKK</sequence>
<feature type="region of interest" description="Disordered" evidence="1">
    <location>
        <begin position="122"/>
        <end position="226"/>
    </location>
</feature>
<name>A0A5C3KLR7_COPMA</name>
<evidence type="ECO:0000313" key="2">
    <source>
        <dbReference type="EMBL" id="TFK20927.1"/>
    </source>
</evidence>
<dbReference type="AlphaFoldDB" id="A0A5C3KLR7"/>
<feature type="region of interest" description="Disordered" evidence="1">
    <location>
        <begin position="39"/>
        <end position="94"/>
    </location>
</feature>
<feature type="compositionally biased region" description="Polar residues" evidence="1">
    <location>
        <begin position="162"/>
        <end position="176"/>
    </location>
</feature>
<organism evidence="2 3">
    <name type="scientific">Coprinopsis marcescibilis</name>
    <name type="common">Agaric fungus</name>
    <name type="synonym">Psathyrella marcescibilis</name>
    <dbReference type="NCBI Taxonomy" id="230819"/>
    <lineage>
        <taxon>Eukaryota</taxon>
        <taxon>Fungi</taxon>
        <taxon>Dikarya</taxon>
        <taxon>Basidiomycota</taxon>
        <taxon>Agaricomycotina</taxon>
        <taxon>Agaricomycetes</taxon>
        <taxon>Agaricomycetidae</taxon>
        <taxon>Agaricales</taxon>
        <taxon>Agaricineae</taxon>
        <taxon>Psathyrellaceae</taxon>
        <taxon>Coprinopsis</taxon>
    </lineage>
</organism>
<dbReference type="Proteomes" id="UP000307440">
    <property type="component" value="Unassembled WGS sequence"/>
</dbReference>
<feature type="compositionally biased region" description="Polar residues" evidence="1">
    <location>
        <begin position="315"/>
        <end position="328"/>
    </location>
</feature>
<feature type="compositionally biased region" description="Polar residues" evidence="1">
    <location>
        <begin position="125"/>
        <end position="138"/>
    </location>
</feature>
<reference evidence="2 3" key="1">
    <citation type="journal article" date="2019" name="Nat. Ecol. Evol.">
        <title>Megaphylogeny resolves global patterns of mushroom evolution.</title>
        <authorList>
            <person name="Varga T."/>
            <person name="Krizsan K."/>
            <person name="Foldi C."/>
            <person name="Dima B."/>
            <person name="Sanchez-Garcia M."/>
            <person name="Sanchez-Ramirez S."/>
            <person name="Szollosi G.J."/>
            <person name="Szarkandi J.G."/>
            <person name="Papp V."/>
            <person name="Albert L."/>
            <person name="Andreopoulos W."/>
            <person name="Angelini C."/>
            <person name="Antonin V."/>
            <person name="Barry K.W."/>
            <person name="Bougher N.L."/>
            <person name="Buchanan P."/>
            <person name="Buyck B."/>
            <person name="Bense V."/>
            <person name="Catcheside P."/>
            <person name="Chovatia M."/>
            <person name="Cooper J."/>
            <person name="Damon W."/>
            <person name="Desjardin D."/>
            <person name="Finy P."/>
            <person name="Geml J."/>
            <person name="Haridas S."/>
            <person name="Hughes K."/>
            <person name="Justo A."/>
            <person name="Karasinski D."/>
            <person name="Kautmanova I."/>
            <person name="Kiss B."/>
            <person name="Kocsube S."/>
            <person name="Kotiranta H."/>
            <person name="LaButti K.M."/>
            <person name="Lechner B.E."/>
            <person name="Liimatainen K."/>
            <person name="Lipzen A."/>
            <person name="Lukacs Z."/>
            <person name="Mihaltcheva S."/>
            <person name="Morgado L.N."/>
            <person name="Niskanen T."/>
            <person name="Noordeloos M.E."/>
            <person name="Ohm R.A."/>
            <person name="Ortiz-Santana B."/>
            <person name="Ovrebo C."/>
            <person name="Racz N."/>
            <person name="Riley R."/>
            <person name="Savchenko A."/>
            <person name="Shiryaev A."/>
            <person name="Soop K."/>
            <person name="Spirin V."/>
            <person name="Szebenyi C."/>
            <person name="Tomsovsky M."/>
            <person name="Tulloss R.E."/>
            <person name="Uehling J."/>
            <person name="Grigoriev I.V."/>
            <person name="Vagvolgyi C."/>
            <person name="Papp T."/>
            <person name="Martin F.M."/>
            <person name="Miettinen O."/>
            <person name="Hibbett D.S."/>
            <person name="Nagy L.G."/>
        </authorList>
    </citation>
    <scope>NUCLEOTIDE SEQUENCE [LARGE SCALE GENOMIC DNA]</scope>
    <source>
        <strain evidence="2 3">CBS 121175</strain>
    </source>
</reference>
<proteinExistence type="predicted"/>
<evidence type="ECO:0000313" key="3">
    <source>
        <dbReference type="Proteomes" id="UP000307440"/>
    </source>
</evidence>
<evidence type="ECO:0000256" key="1">
    <source>
        <dbReference type="SAM" id="MobiDB-lite"/>
    </source>
</evidence>
<accession>A0A5C3KLR7</accession>
<keyword evidence="3" id="KW-1185">Reference proteome</keyword>
<dbReference type="EMBL" id="ML210283">
    <property type="protein sequence ID" value="TFK20927.1"/>
    <property type="molecule type" value="Genomic_DNA"/>
</dbReference>
<feature type="compositionally biased region" description="Low complexity" evidence="1">
    <location>
        <begin position="423"/>
        <end position="437"/>
    </location>
</feature>
<gene>
    <name evidence="2" type="ORF">FA15DRAFT_696651</name>
</gene>
<protein>
    <submittedName>
        <fullName evidence="2">Uncharacterized protein</fullName>
    </submittedName>
</protein>
<feature type="region of interest" description="Disordered" evidence="1">
    <location>
        <begin position="305"/>
        <end position="456"/>
    </location>
</feature>